<organism evidence="7 8">
    <name type="scientific">Dyadobacter sediminis</name>
    <dbReference type="NCBI Taxonomy" id="1493691"/>
    <lineage>
        <taxon>Bacteria</taxon>
        <taxon>Pseudomonadati</taxon>
        <taxon>Bacteroidota</taxon>
        <taxon>Cytophagia</taxon>
        <taxon>Cytophagales</taxon>
        <taxon>Spirosomataceae</taxon>
        <taxon>Dyadobacter</taxon>
    </lineage>
</organism>
<reference evidence="7 8" key="1">
    <citation type="submission" date="2019-05" db="EMBL/GenBank/DDBJ databases">
        <authorList>
            <person name="Qu J.-H."/>
        </authorList>
    </citation>
    <scope>NUCLEOTIDE SEQUENCE [LARGE SCALE GENOMIC DNA]</scope>
    <source>
        <strain evidence="7 8">Z12</strain>
    </source>
</reference>
<accession>A0A5R9KHV2</accession>
<dbReference type="PANTHER" id="PTHR30329">
    <property type="entry name" value="STATOR ELEMENT OF FLAGELLAR MOTOR COMPLEX"/>
    <property type="match status" value="1"/>
</dbReference>
<keyword evidence="8" id="KW-1185">Reference proteome</keyword>
<dbReference type="InterPro" id="IPR050330">
    <property type="entry name" value="Bact_OuterMem_StrucFunc"/>
</dbReference>
<dbReference type="PANTHER" id="PTHR30329:SF21">
    <property type="entry name" value="LIPOPROTEIN YIAD-RELATED"/>
    <property type="match status" value="1"/>
</dbReference>
<keyword evidence="5" id="KW-1133">Transmembrane helix</keyword>
<sequence length="202" mass="22142">MAELNVQPKKNNPWLIWLILAVLVVALIFYFRSNSSNKSVSIGSDSTSKDTSALAAWDNVDWNASETSYEEITDTTISVRGNKDYTIYGLGENILFNVGDTALQASAQYQLKQIAASVNKRYKEASLAVYGRTDSTGTAGLNKELGKLRAEAVKQWLVENASINADNITVYSKGQSDPVASNATPEGRQMNRRVDIVARAQK</sequence>
<evidence type="ECO:0000259" key="6">
    <source>
        <dbReference type="PROSITE" id="PS51123"/>
    </source>
</evidence>
<dbReference type="Pfam" id="PF00691">
    <property type="entry name" value="OmpA"/>
    <property type="match status" value="1"/>
</dbReference>
<dbReference type="SUPFAM" id="SSF103088">
    <property type="entry name" value="OmpA-like"/>
    <property type="match status" value="1"/>
</dbReference>
<dbReference type="Gene3D" id="3.30.1330.60">
    <property type="entry name" value="OmpA-like domain"/>
    <property type="match status" value="1"/>
</dbReference>
<dbReference type="RefSeq" id="WP_138279487.1">
    <property type="nucleotide sequence ID" value="NZ_BMGE01000001.1"/>
</dbReference>
<keyword evidence="2 4" id="KW-0472">Membrane</keyword>
<protein>
    <submittedName>
        <fullName evidence="7">OmpA family protein</fullName>
    </submittedName>
</protein>
<feature type="transmembrane region" description="Helical" evidence="5">
    <location>
        <begin position="14"/>
        <end position="31"/>
    </location>
</feature>
<dbReference type="CDD" id="cd07185">
    <property type="entry name" value="OmpA_C-like"/>
    <property type="match status" value="1"/>
</dbReference>
<keyword evidence="3" id="KW-0998">Cell outer membrane</keyword>
<dbReference type="InterPro" id="IPR006664">
    <property type="entry name" value="OMP_bac"/>
</dbReference>
<dbReference type="Proteomes" id="UP000309788">
    <property type="component" value="Unassembled WGS sequence"/>
</dbReference>
<evidence type="ECO:0000256" key="1">
    <source>
        <dbReference type="ARBA" id="ARBA00004442"/>
    </source>
</evidence>
<comment type="caution">
    <text evidence="7">The sequence shown here is derived from an EMBL/GenBank/DDBJ whole genome shotgun (WGS) entry which is preliminary data.</text>
</comment>
<dbReference type="PRINTS" id="PR01021">
    <property type="entry name" value="OMPADOMAIN"/>
</dbReference>
<comment type="subcellular location">
    <subcellularLocation>
        <location evidence="1">Cell outer membrane</location>
    </subcellularLocation>
</comment>
<gene>
    <name evidence="7" type="ORF">FEM55_01130</name>
</gene>
<dbReference type="InterPro" id="IPR036737">
    <property type="entry name" value="OmpA-like_sf"/>
</dbReference>
<dbReference type="AlphaFoldDB" id="A0A5R9KHV2"/>
<evidence type="ECO:0000313" key="7">
    <source>
        <dbReference type="EMBL" id="TLU95793.1"/>
    </source>
</evidence>
<feature type="domain" description="OmpA-like" evidence="6">
    <location>
        <begin position="83"/>
        <end position="202"/>
    </location>
</feature>
<keyword evidence="5" id="KW-0812">Transmembrane</keyword>
<dbReference type="InterPro" id="IPR006665">
    <property type="entry name" value="OmpA-like"/>
</dbReference>
<dbReference type="GO" id="GO:0009279">
    <property type="term" value="C:cell outer membrane"/>
    <property type="evidence" value="ECO:0007669"/>
    <property type="project" value="UniProtKB-SubCell"/>
</dbReference>
<dbReference type="PROSITE" id="PS51123">
    <property type="entry name" value="OMPA_2"/>
    <property type="match status" value="1"/>
</dbReference>
<evidence type="ECO:0000256" key="4">
    <source>
        <dbReference type="PROSITE-ProRule" id="PRU00473"/>
    </source>
</evidence>
<evidence type="ECO:0000256" key="5">
    <source>
        <dbReference type="SAM" id="Phobius"/>
    </source>
</evidence>
<evidence type="ECO:0000256" key="3">
    <source>
        <dbReference type="ARBA" id="ARBA00023237"/>
    </source>
</evidence>
<evidence type="ECO:0000313" key="8">
    <source>
        <dbReference type="Proteomes" id="UP000309788"/>
    </source>
</evidence>
<dbReference type="OrthoDB" id="9782229at2"/>
<dbReference type="EMBL" id="VCEI01000011">
    <property type="protein sequence ID" value="TLU95793.1"/>
    <property type="molecule type" value="Genomic_DNA"/>
</dbReference>
<proteinExistence type="predicted"/>
<name>A0A5R9KHV2_9BACT</name>
<evidence type="ECO:0000256" key="2">
    <source>
        <dbReference type="ARBA" id="ARBA00023136"/>
    </source>
</evidence>